<reference evidence="4" key="1">
    <citation type="submission" date="2021-03" db="EMBL/GenBank/DDBJ databases">
        <authorList>
            <person name="Tagirdzhanova G."/>
        </authorList>
    </citation>
    <scope>NUCLEOTIDE SEQUENCE</scope>
</reference>
<dbReference type="SUPFAM" id="SSF55729">
    <property type="entry name" value="Acyl-CoA N-acyltransferases (Nat)"/>
    <property type="match status" value="2"/>
</dbReference>
<dbReference type="InterPro" id="IPR055100">
    <property type="entry name" value="GNAT_LYC1-like"/>
</dbReference>
<protein>
    <recommendedName>
        <fullName evidence="6">N-acetyltransferase domain-containing protein</fullName>
    </recommendedName>
</protein>
<dbReference type="EMBL" id="CAJPDS010000047">
    <property type="protein sequence ID" value="CAF9928321.1"/>
    <property type="molecule type" value="Genomic_DNA"/>
</dbReference>
<sequence length="418" mass="46895">MFSQSLPTPPASINMPFAPTSSDLPPHDSPTIALVHPTAEEKARTWKLNGSSWRGQLSLDAYLCREEHLASQPFCRDEGMSFWILVDTASTGSSRAILASCESFRKRALIKRPGKDVQEVVSHGIGSVFCNPEYRGRGYARRMMNELAKHLDGWQQKGGEKAYFTVLYSDIGKDFYSKSGWRAFPSRHIALHPLIEDSKISIFNDELPVADPLHPEQLTELCKDDEIALCNTLAKPRADKTVISVALIPDEKVIRWHHAREEFVANELLGKSPEIKGAIVQGEKGHRVWCLWTRTFGSEKIGNTMNILRLVIEGEVEELEESGLTSSRDGLEESHRWQVLAATSVIQSACFEAARWGMNDVQLWNPTPLTVLAAKKIDPCTEIVERVDESIASLRWHGPELDSTTELAWIGNEKYGWC</sequence>
<dbReference type="GO" id="GO:0016747">
    <property type="term" value="F:acyltransferase activity, transferring groups other than amino-acyl groups"/>
    <property type="evidence" value="ECO:0007669"/>
    <property type="project" value="InterPro"/>
</dbReference>
<name>A0A8H3FPG0_9LECA</name>
<evidence type="ECO:0000259" key="3">
    <source>
        <dbReference type="Pfam" id="PF22998"/>
    </source>
</evidence>
<evidence type="ECO:0008006" key="6">
    <source>
        <dbReference type="Google" id="ProtNLM"/>
    </source>
</evidence>
<dbReference type="CDD" id="cd04301">
    <property type="entry name" value="NAT_SF"/>
    <property type="match status" value="1"/>
</dbReference>
<feature type="domain" description="LYC1 C-terminal" evidence="3">
    <location>
        <begin position="204"/>
        <end position="418"/>
    </location>
</feature>
<dbReference type="Gene3D" id="3.40.630.30">
    <property type="match status" value="1"/>
</dbReference>
<dbReference type="Proteomes" id="UP000664521">
    <property type="component" value="Unassembled WGS sequence"/>
</dbReference>
<dbReference type="AlphaFoldDB" id="A0A8H3FPG0"/>
<dbReference type="PANTHER" id="PTHR34815:SF4">
    <property type="entry name" value="N-ACETYLTRANSFERASE DOMAIN-CONTAINING PROTEIN"/>
    <property type="match status" value="1"/>
</dbReference>
<dbReference type="Pfam" id="PF00583">
    <property type="entry name" value="Acetyltransf_1"/>
    <property type="match status" value="1"/>
</dbReference>
<accession>A0A8H3FPG0</accession>
<dbReference type="InterPro" id="IPR000182">
    <property type="entry name" value="GNAT_dom"/>
</dbReference>
<comment type="caution">
    <text evidence="4">The sequence shown here is derived from an EMBL/GenBank/DDBJ whole genome shotgun (WGS) entry which is preliminary data.</text>
</comment>
<feature type="region of interest" description="Disordered" evidence="1">
    <location>
        <begin position="1"/>
        <end position="24"/>
    </location>
</feature>
<organism evidence="4 5">
    <name type="scientific">Heterodermia speciosa</name>
    <dbReference type="NCBI Taxonomy" id="116794"/>
    <lineage>
        <taxon>Eukaryota</taxon>
        <taxon>Fungi</taxon>
        <taxon>Dikarya</taxon>
        <taxon>Ascomycota</taxon>
        <taxon>Pezizomycotina</taxon>
        <taxon>Lecanoromycetes</taxon>
        <taxon>OSLEUM clade</taxon>
        <taxon>Lecanoromycetidae</taxon>
        <taxon>Caliciales</taxon>
        <taxon>Physciaceae</taxon>
        <taxon>Heterodermia</taxon>
    </lineage>
</organism>
<dbReference type="Pfam" id="PF22998">
    <property type="entry name" value="GNAT_LYC1-like"/>
    <property type="match status" value="1"/>
</dbReference>
<dbReference type="PANTHER" id="PTHR34815">
    <property type="entry name" value="LYSINE ACETYLTRANSFERASE"/>
    <property type="match status" value="1"/>
</dbReference>
<proteinExistence type="predicted"/>
<dbReference type="InterPro" id="IPR053013">
    <property type="entry name" value="LAT"/>
</dbReference>
<feature type="domain" description="N-acetyltransferase" evidence="2">
    <location>
        <begin position="124"/>
        <end position="167"/>
    </location>
</feature>
<evidence type="ECO:0000313" key="5">
    <source>
        <dbReference type="Proteomes" id="UP000664521"/>
    </source>
</evidence>
<keyword evidence="5" id="KW-1185">Reference proteome</keyword>
<evidence type="ECO:0000259" key="2">
    <source>
        <dbReference type="Pfam" id="PF00583"/>
    </source>
</evidence>
<dbReference type="OrthoDB" id="2020070at2759"/>
<evidence type="ECO:0000256" key="1">
    <source>
        <dbReference type="SAM" id="MobiDB-lite"/>
    </source>
</evidence>
<gene>
    <name evidence="4" type="ORF">HETSPECPRED_006803</name>
</gene>
<evidence type="ECO:0000313" key="4">
    <source>
        <dbReference type="EMBL" id="CAF9928321.1"/>
    </source>
</evidence>
<dbReference type="InterPro" id="IPR016181">
    <property type="entry name" value="Acyl_CoA_acyltransferase"/>
</dbReference>